<sequence length="126" mass="13891">MDNQQEIIDSAQIKESVVHFLESILCDTSATLLPHDFPFQFSQVHQDVVLNLCIPPSQENVKEVVFSINKDSVAGPDGFSSAFFQACWNTIAEDVIAAATDFFRGTPMPRSFTATSIILIPKNDSP</sequence>
<gene>
    <name evidence="1" type="ORF">Sango_1896400</name>
</gene>
<evidence type="ECO:0000313" key="2">
    <source>
        <dbReference type="Proteomes" id="UP001289374"/>
    </source>
</evidence>
<keyword evidence="2" id="KW-1185">Reference proteome</keyword>
<organism evidence="1 2">
    <name type="scientific">Sesamum angolense</name>
    <dbReference type="NCBI Taxonomy" id="2727404"/>
    <lineage>
        <taxon>Eukaryota</taxon>
        <taxon>Viridiplantae</taxon>
        <taxon>Streptophyta</taxon>
        <taxon>Embryophyta</taxon>
        <taxon>Tracheophyta</taxon>
        <taxon>Spermatophyta</taxon>
        <taxon>Magnoliopsida</taxon>
        <taxon>eudicotyledons</taxon>
        <taxon>Gunneridae</taxon>
        <taxon>Pentapetalae</taxon>
        <taxon>asterids</taxon>
        <taxon>lamiids</taxon>
        <taxon>Lamiales</taxon>
        <taxon>Pedaliaceae</taxon>
        <taxon>Sesamum</taxon>
    </lineage>
</organism>
<accession>A0AAE1WJ31</accession>
<dbReference type="AlphaFoldDB" id="A0AAE1WJ31"/>
<dbReference type="Proteomes" id="UP001289374">
    <property type="component" value="Unassembled WGS sequence"/>
</dbReference>
<evidence type="ECO:0000313" key="1">
    <source>
        <dbReference type="EMBL" id="KAK4394256.1"/>
    </source>
</evidence>
<protein>
    <recommendedName>
        <fullName evidence="3">Reverse transcriptase</fullName>
    </recommendedName>
</protein>
<proteinExistence type="predicted"/>
<evidence type="ECO:0008006" key="3">
    <source>
        <dbReference type="Google" id="ProtNLM"/>
    </source>
</evidence>
<comment type="caution">
    <text evidence="1">The sequence shown here is derived from an EMBL/GenBank/DDBJ whole genome shotgun (WGS) entry which is preliminary data.</text>
</comment>
<name>A0AAE1WJ31_9LAMI</name>
<reference evidence="1" key="1">
    <citation type="submission" date="2020-06" db="EMBL/GenBank/DDBJ databases">
        <authorList>
            <person name="Li T."/>
            <person name="Hu X."/>
            <person name="Zhang T."/>
            <person name="Song X."/>
            <person name="Zhang H."/>
            <person name="Dai N."/>
            <person name="Sheng W."/>
            <person name="Hou X."/>
            <person name="Wei L."/>
        </authorList>
    </citation>
    <scope>NUCLEOTIDE SEQUENCE</scope>
    <source>
        <strain evidence="1">K16</strain>
        <tissue evidence="1">Leaf</tissue>
    </source>
</reference>
<dbReference type="EMBL" id="JACGWL010000010">
    <property type="protein sequence ID" value="KAK4394256.1"/>
    <property type="molecule type" value="Genomic_DNA"/>
</dbReference>
<reference evidence="1" key="2">
    <citation type="journal article" date="2024" name="Plant">
        <title>Genomic evolution and insights into agronomic trait innovations of Sesamum species.</title>
        <authorList>
            <person name="Miao H."/>
            <person name="Wang L."/>
            <person name="Qu L."/>
            <person name="Liu H."/>
            <person name="Sun Y."/>
            <person name="Le M."/>
            <person name="Wang Q."/>
            <person name="Wei S."/>
            <person name="Zheng Y."/>
            <person name="Lin W."/>
            <person name="Duan Y."/>
            <person name="Cao H."/>
            <person name="Xiong S."/>
            <person name="Wang X."/>
            <person name="Wei L."/>
            <person name="Li C."/>
            <person name="Ma Q."/>
            <person name="Ju M."/>
            <person name="Zhao R."/>
            <person name="Li G."/>
            <person name="Mu C."/>
            <person name="Tian Q."/>
            <person name="Mei H."/>
            <person name="Zhang T."/>
            <person name="Gao T."/>
            <person name="Zhang H."/>
        </authorList>
    </citation>
    <scope>NUCLEOTIDE SEQUENCE</scope>
    <source>
        <strain evidence="1">K16</strain>
    </source>
</reference>